<evidence type="ECO:0000256" key="2">
    <source>
        <dbReference type="SAM" id="MobiDB-lite"/>
    </source>
</evidence>
<evidence type="ECO:0000313" key="5">
    <source>
        <dbReference type="Proteomes" id="UP000271098"/>
    </source>
</evidence>
<reference evidence="4 5" key="2">
    <citation type="submission" date="2018-11" db="EMBL/GenBank/DDBJ databases">
        <authorList>
            <consortium name="Pathogen Informatics"/>
        </authorList>
    </citation>
    <scope>NUCLEOTIDE SEQUENCE [LARGE SCALE GENOMIC DNA]</scope>
</reference>
<gene>
    <name evidence="4" type="ORF">GPUH_LOCUS25863</name>
</gene>
<proteinExistence type="predicted"/>
<keyword evidence="5" id="KW-1185">Reference proteome</keyword>
<dbReference type="WBParaSite" id="GPUH_0002589301-mRNA-1">
    <property type="protein sequence ID" value="GPUH_0002589301-mRNA-1"/>
    <property type="gene ID" value="GPUH_0002589301"/>
</dbReference>
<feature type="region of interest" description="Disordered" evidence="2">
    <location>
        <begin position="33"/>
        <end position="73"/>
    </location>
</feature>
<feature type="compositionally biased region" description="Basic and acidic residues" evidence="2">
    <location>
        <begin position="33"/>
        <end position="51"/>
    </location>
</feature>
<evidence type="ECO:0000313" key="6">
    <source>
        <dbReference type="WBParaSite" id="GPUH_0002589301-mRNA-1"/>
    </source>
</evidence>
<feature type="compositionally biased region" description="Basic residues" evidence="2">
    <location>
        <begin position="52"/>
        <end position="65"/>
    </location>
</feature>
<dbReference type="Proteomes" id="UP000271098">
    <property type="component" value="Unassembled WGS sequence"/>
</dbReference>
<evidence type="ECO:0000313" key="4">
    <source>
        <dbReference type="EMBL" id="VDN44768.1"/>
    </source>
</evidence>
<keyword evidence="1" id="KW-0175">Coiled coil</keyword>
<dbReference type="Pfam" id="PF17772">
    <property type="entry name" value="zf-MYST"/>
    <property type="match status" value="1"/>
</dbReference>
<feature type="coiled-coil region" evidence="1">
    <location>
        <begin position="82"/>
        <end position="109"/>
    </location>
</feature>
<dbReference type="InterPro" id="IPR016181">
    <property type="entry name" value="Acyl_CoA_acyltransferase"/>
</dbReference>
<evidence type="ECO:0000256" key="1">
    <source>
        <dbReference type="SAM" id="Coils"/>
    </source>
</evidence>
<name>A0A183EY22_9BILA</name>
<dbReference type="SUPFAM" id="SSF55729">
    <property type="entry name" value="Acyl-CoA N-acyltransferases (Nat)"/>
    <property type="match status" value="1"/>
</dbReference>
<protein>
    <submittedName>
        <fullName evidence="6">Zf-MYST domain-containing protein</fullName>
    </submittedName>
</protein>
<reference evidence="6" key="1">
    <citation type="submission" date="2016-06" db="UniProtKB">
        <authorList>
            <consortium name="WormBaseParasite"/>
        </authorList>
    </citation>
    <scope>IDENTIFICATION</scope>
</reference>
<organism evidence="6">
    <name type="scientific">Gongylonema pulchrum</name>
    <dbReference type="NCBI Taxonomy" id="637853"/>
    <lineage>
        <taxon>Eukaryota</taxon>
        <taxon>Metazoa</taxon>
        <taxon>Ecdysozoa</taxon>
        <taxon>Nematoda</taxon>
        <taxon>Chromadorea</taxon>
        <taxon>Rhabditida</taxon>
        <taxon>Spirurina</taxon>
        <taxon>Spiruromorpha</taxon>
        <taxon>Spiruroidea</taxon>
        <taxon>Gongylonematidae</taxon>
        <taxon>Gongylonema</taxon>
    </lineage>
</organism>
<sequence length="201" mass="23937">MIGFNRYCRKDVLLILQINDRWKDICREKLAEKERQKQEDLKRQSERENFSPRKRLRAKFARKMKRSDSEDESSRKVRVIERMKFALKREDSEEEISEAEKQRIMKEASASFDYNLYMIAKKELLATESSEEMNAVSEEAPGRKQWIQFGSQFLLALYPSPYPKRIAQSPNVYICRFCLTAMANSTMYQIHMVFFCAFCHV</sequence>
<evidence type="ECO:0000259" key="3">
    <source>
        <dbReference type="Pfam" id="PF17772"/>
    </source>
</evidence>
<dbReference type="InterPro" id="IPR040706">
    <property type="entry name" value="Zf-MYST"/>
</dbReference>
<dbReference type="EMBL" id="UYRT01107234">
    <property type="protein sequence ID" value="VDN44768.1"/>
    <property type="molecule type" value="Genomic_DNA"/>
</dbReference>
<dbReference type="Gene3D" id="3.30.60.60">
    <property type="entry name" value="N-acetyl transferase-like"/>
    <property type="match status" value="1"/>
</dbReference>
<accession>A0A183EY22</accession>
<dbReference type="AlphaFoldDB" id="A0A183EY22"/>
<feature type="domain" description="MYST zinc finger" evidence="3">
    <location>
        <begin position="147"/>
        <end position="192"/>
    </location>
</feature>